<accession>A0A5F9DDH5</accession>
<dbReference type="STRING" id="9986.ENSOCUP00000044310"/>
<dbReference type="InterPro" id="IPR002110">
    <property type="entry name" value="Ankyrin_rpt"/>
</dbReference>
<name>A0A5F9DDH5_RABIT</name>
<feature type="region of interest" description="Disordered" evidence="2">
    <location>
        <begin position="584"/>
        <end position="624"/>
    </location>
</feature>
<feature type="compositionally biased region" description="Basic and acidic residues" evidence="2">
    <location>
        <begin position="328"/>
        <end position="340"/>
    </location>
</feature>
<dbReference type="SMART" id="SM00248">
    <property type="entry name" value="ANK"/>
    <property type="match status" value="4"/>
</dbReference>
<dbReference type="SUPFAM" id="SSF48403">
    <property type="entry name" value="Ankyrin repeat"/>
    <property type="match status" value="1"/>
</dbReference>
<dbReference type="InterPro" id="IPR021885">
    <property type="entry name" value="DUF3496"/>
</dbReference>
<dbReference type="Ensembl" id="ENSOCUT00000039967.1">
    <property type="protein sequence ID" value="ENSOCUP00000044310.1"/>
    <property type="gene ID" value="ENSOCUG00000035067.1"/>
</dbReference>
<dbReference type="AlphaFoldDB" id="A0A5F9DDH5"/>
<dbReference type="InParanoid" id="A0A5F9DDH5"/>
<dbReference type="Pfam" id="PF12796">
    <property type="entry name" value="Ank_2"/>
    <property type="match status" value="1"/>
</dbReference>
<feature type="region of interest" description="Disordered" evidence="2">
    <location>
        <begin position="291"/>
        <end position="355"/>
    </location>
</feature>
<feature type="compositionally biased region" description="Polar residues" evidence="2">
    <location>
        <begin position="307"/>
        <end position="327"/>
    </location>
</feature>
<reference evidence="4" key="3">
    <citation type="submission" date="2025-09" db="UniProtKB">
        <authorList>
            <consortium name="Ensembl"/>
        </authorList>
    </citation>
    <scope>IDENTIFICATION</scope>
    <source>
        <strain evidence="4">Thorbecke</strain>
    </source>
</reference>
<dbReference type="PROSITE" id="PS50297">
    <property type="entry name" value="ANK_REP_REGION"/>
    <property type="match status" value="2"/>
</dbReference>
<dbReference type="PANTHER" id="PTHR24147">
    <property type="entry name" value="ANKYRIN REPEAT DOMAIN 36-RELATED"/>
    <property type="match status" value="1"/>
</dbReference>
<evidence type="ECO:0000313" key="5">
    <source>
        <dbReference type="Proteomes" id="UP000001811"/>
    </source>
</evidence>
<organism evidence="4 5">
    <name type="scientific">Oryctolagus cuniculus</name>
    <name type="common">Rabbit</name>
    <dbReference type="NCBI Taxonomy" id="9986"/>
    <lineage>
        <taxon>Eukaryota</taxon>
        <taxon>Metazoa</taxon>
        <taxon>Chordata</taxon>
        <taxon>Craniata</taxon>
        <taxon>Vertebrata</taxon>
        <taxon>Euteleostomi</taxon>
        <taxon>Mammalia</taxon>
        <taxon>Eutheria</taxon>
        <taxon>Euarchontoglires</taxon>
        <taxon>Glires</taxon>
        <taxon>Lagomorpha</taxon>
        <taxon>Leporidae</taxon>
        <taxon>Oryctolagus</taxon>
    </lineage>
</organism>
<dbReference type="PANTHER" id="PTHR24147:SF60">
    <property type="entry name" value="ANKYRIN REPEAT DOMAIN-CONTAINING PROTEIN 26-RELATED"/>
    <property type="match status" value="1"/>
</dbReference>
<dbReference type="Proteomes" id="UP000001811">
    <property type="component" value="Unplaced"/>
</dbReference>
<dbReference type="InterPro" id="IPR050657">
    <property type="entry name" value="Ankyrin_repeat_domain"/>
</dbReference>
<evidence type="ECO:0000256" key="1">
    <source>
        <dbReference type="PROSITE-ProRule" id="PRU00023"/>
    </source>
</evidence>
<keyword evidence="5" id="KW-1185">Reference proteome</keyword>
<feature type="domain" description="DUF3496" evidence="3">
    <location>
        <begin position="479"/>
        <end position="586"/>
    </location>
</feature>
<feature type="repeat" description="ANK" evidence="1">
    <location>
        <begin position="147"/>
        <end position="179"/>
    </location>
</feature>
<sequence>MKSIFTWAGKKHRWLLRGSVGCENSLGLQSQLGYHIRDKDLGQIHKAACAGDVARVQQLLALGKSRVNARDKKNRTPLHLACVSGHPEVVTLLIERNCMINATDDGNMTALMKDGLTPLLVAMHEEKEKMVEFLIMNKANVHVVDNMNRTSLMFAAQYRSSKILSLLLQQGVDAFCEDSCGFTAEKYARLKFNTKNHLIILDYMERMKQKGHEERNLGGESSKDYTSRLCRKTVHDDMEDLYLLAKKYLSAGLSSENDISVSQNVPEEQDRVICMNTQEFHKANKCGSYKERKPIQDMPKKPLYGDFSTNSYQSMTPELERVSSSSHYSKERISKEDYRSENNQPQFQEAEDGQKEVAEYAEKMEDRLQKLEQENFMLQDTVKKQAVKIEQLQKNLFNPSSKDTLHPASGKSENINTIQSAPGDQATIQELNSVHRLLKADTSGSEDEAIESPCDSEAKALFQERSELLEENNNTCSIRSHVKCRMKDLQSDLSKVKYSQEDLDIRELEKYKQLYLGEVQVRKALSNELNKTYEQLAIVKTKLFLEKQQSGSLLSTVTLRPVRASSSVGHFSKNLPLDRGLILEENVGTPDSGPQPSYRGMLEPSDLLLPGVDPDLTDSSSGIR</sequence>
<feature type="repeat" description="ANK" evidence="1">
    <location>
        <begin position="114"/>
        <end position="146"/>
    </location>
</feature>
<dbReference type="Pfam" id="PF12001">
    <property type="entry name" value="DUF3496"/>
    <property type="match status" value="1"/>
</dbReference>
<reference evidence="4 5" key="1">
    <citation type="journal article" date="2011" name="Nature">
        <title>A high-resolution map of human evolutionary constraint using 29 mammals.</title>
        <authorList>
            <person name="Lindblad-Toh K."/>
            <person name="Garber M."/>
            <person name="Zuk O."/>
            <person name="Lin M.F."/>
            <person name="Parker B.J."/>
            <person name="Washietl S."/>
            <person name="Kheradpour P."/>
            <person name="Ernst J."/>
            <person name="Jordan G."/>
            <person name="Mauceli E."/>
            <person name="Ward L.D."/>
            <person name="Lowe C.B."/>
            <person name="Holloway A.K."/>
            <person name="Clamp M."/>
            <person name="Gnerre S."/>
            <person name="Alfoldi J."/>
            <person name="Beal K."/>
            <person name="Chang J."/>
            <person name="Clawson H."/>
            <person name="Cuff J."/>
            <person name="Di Palma F."/>
            <person name="Fitzgerald S."/>
            <person name="Flicek P."/>
            <person name="Guttman M."/>
            <person name="Hubisz M.J."/>
            <person name="Jaffe D.B."/>
            <person name="Jungreis I."/>
            <person name="Kent W.J."/>
            <person name="Kostka D."/>
            <person name="Lara M."/>
            <person name="Martins A.L."/>
            <person name="Massingham T."/>
            <person name="Moltke I."/>
            <person name="Raney B.J."/>
            <person name="Rasmussen M.D."/>
            <person name="Robinson J."/>
            <person name="Stark A."/>
            <person name="Vilella A.J."/>
            <person name="Wen J."/>
            <person name="Xie X."/>
            <person name="Zody M.C."/>
            <person name="Baldwin J."/>
            <person name="Bloom T."/>
            <person name="Chin C.W."/>
            <person name="Heiman D."/>
            <person name="Nicol R."/>
            <person name="Nusbaum C."/>
            <person name="Young S."/>
            <person name="Wilkinson J."/>
            <person name="Worley K.C."/>
            <person name="Kovar C.L."/>
            <person name="Muzny D.M."/>
            <person name="Gibbs R.A."/>
            <person name="Cree A."/>
            <person name="Dihn H.H."/>
            <person name="Fowler G."/>
            <person name="Jhangiani S."/>
            <person name="Joshi V."/>
            <person name="Lee S."/>
            <person name="Lewis L.R."/>
            <person name="Nazareth L.V."/>
            <person name="Okwuonu G."/>
            <person name="Santibanez J."/>
            <person name="Warren W.C."/>
            <person name="Mardis E.R."/>
            <person name="Weinstock G.M."/>
            <person name="Wilson R.K."/>
            <person name="Delehaunty K."/>
            <person name="Dooling D."/>
            <person name="Fronik C."/>
            <person name="Fulton L."/>
            <person name="Fulton B."/>
            <person name="Graves T."/>
            <person name="Minx P."/>
            <person name="Sodergren E."/>
            <person name="Birney E."/>
            <person name="Margulies E.H."/>
            <person name="Herrero J."/>
            <person name="Green E.D."/>
            <person name="Haussler D."/>
            <person name="Siepel A."/>
            <person name="Goldman N."/>
            <person name="Pollard K.S."/>
            <person name="Pedersen J.S."/>
            <person name="Lander E.S."/>
            <person name="Kellis M."/>
        </authorList>
    </citation>
    <scope>NUCLEOTIDE SEQUENCE [LARGE SCALE GENOMIC DNA]</scope>
    <source>
        <strain evidence="5">Thorbecke</strain>
    </source>
</reference>
<keyword evidence="1" id="KW-0040">ANK repeat</keyword>
<reference evidence="4" key="2">
    <citation type="submission" date="2025-08" db="UniProtKB">
        <authorList>
            <consortium name="Ensembl"/>
        </authorList>
    </citation>
    <scope>IDENTIFICATION</scope>
    <source>
        <strain evidence="4">Thorbecke</strain>
    </source>
</reference>
<protein>
    <recommendedName>
        <fullName evidence="3">DUF3496 domain-containing protein</fullName>
    </recommendedName>
</protein>
<evidence type="ECO:0000259" key="3">
    <source>
        <dbReference type="Pfam" id="PF12001"/>
    </source>
</evidence>
<feature type="compositionally biased region" description="Basic and acidic residues" evidence="2">
    <location>
        <begin position="291"/>
        <end position="300"/>
    </location>
</feature>
<feature type="region of interest" description="Disordered" evidence="2">
    <location>
        <begin position="398"/>
        <end position="422"/>
    </location>
</feature>
<evidence type="ECO:0000256" key="2">
    <source>
        <dbReference type="SAM" id="MobiDB-lite"/>
    </source>
</evidence>
<dbReference type="GeneTree" id="ENSGT00940000153661"/>
<dbReference type="SMR" id="A0A5F9DDH5"/>
<dbReference type="Gene3D" id="1.25.40.20">
    <property type="entry name" value="Ankyrin repeat-containing domain"/>
    <property type="match status" value="2"/>
</dbReference>
<dbReference type="Pfam" id="PF00023">
    <property type="entry name" value="Ank"/>
    <property type="match status" value="1"/>
</dbReference>
<dbReference type="PROSITE" id="PS50088">
    <property type="entry name" value="ANK_REPEAT"/>
    <property type="match status" value="3"/>
</dbReference>
<feature type="compositionally biased region" description="Polar residues" evidence="2">
    <location>
        <begin position="411"/>
        <end position="422"/>
    </location>
</feature>
<proteinExistence type="predicted"/>
<feature type="repeat" description="ANK" evidence="1">
    <location>
        <begin position="73"/>
        <end position="105"/>
    </location>
</feature>
<dbReference type="InterPro" id="IPR036770">
    <property type="entry name" value="Ankyrin_rpt-contain_sf"/>
</dbReference>
<evidence type="ECO:0000313" key="4">
    <source>
        <dbReference type="Ensembl" id="ENSOCUP00000044310.1"/>
    </source>
</evidence>